<comment type="similarity">
    <text evidence="1 4">Belongs to the bacterial ribosomal protein bL17 family.</text>
</comment>
<accession>A0A1E4T1P5</accession>
<sequence length="221" mass="25481">MTLGRSAKALRHTMRNLASSLIQYESVTTTFAKAKMVQGLVENLITKTKNADLKSSEVEKLLKIKLVGELYNQDITVPKMMNELRDRYSKRQGGYTRIIKLEPRIGDNAPQAIVELVDSSSREMKFWYIARVVARLELQGLPLDQLTKKNVESLLHHRVDGAKKFRDAVELSKKRWYMNENGKVIKERLENLPRMKNDTTKSGFHKEFTNYTVVPRPNKST</sequence>
<dbReference type="OrthoDB" id="275000at2759"/>
<dbReference type="SUPFAM" id="SSF64263">
    <property type="entry name" value="Prokaryotic ribosomal protein L17"/>
    <property type="match status" value="1"/>
</dbReference>
<proteinExistence type="inferred from homology"/>
<dbReference type="PANTHER" id="PTHR14413">
    <property type="entry name" value="RIBOSOMAL PROTEIN L17"/>
    <property type="match status" value="1"/>
</dbReference>
<dbReference type="NCBIfam" id="TIGR00059">
    <property type="entry name" value="L17"/>
    <property type="match status" value="1"/>
</dbReference>
<dbReference type="EMBL" id="KV453851">
    <property type="protein sequence ID" value="ODV85679.1"/>
    <property type="molecule type" value="Genomic_DNA"/>
</dbReference>
<evidence type="ECO:0000256" key="4">
    <source>
        <dbReference type="RuleBase" id="RU000660"/>
    </source>
</evidence>
<protein>
    <recommendedName>
        <fullName evidence="7">Ribosomal protein L17</fullName>
    </recommendedName>
</protein>
<dbReference type="InterPro" id="IPR000456">
    <property type="entry name" value="Ribosomal_bL17"/>
</dbReference>
<dbReference type="Pfam" id="PF01196">
    <property type="entry name" value="Ribosomal_L17"/>
    <property type="match status" value="1"/>
</dbReference>
<dbReference type="Proteomes" id="UP000094801">
    <property type="component" value="Unassembled WGS sequence"/>
</dbReference>
<dbReference type="STRING" id="983967.A0A1E4T1P5"/>
<dbReference type="PANTHER" id="PTHR14413:SF16">
    <property type="entry name" value="LARGE RIBOSOMAL SUBUNIT PROTEIN BL17M"/>
    <property type="match status" value="1"/>
</dbReference>
<evidence type="ECO:0000313" key="5">
    <source>
        <dbReference type="EMBL" id="ODV85679.1"/>
    </source>
</evidence>
<organism evidence="5 6">
    <name type="scientific">[Candida] arabinofermentans NRRL YB-2248</name>
    <dbReference type="NCBI Taxonomy" id="983967"/>
    <lineage>
        <taxon>Eukaryota</taxon>
        <taxon>Fungi</taxon>
        <taxon>Dikarya</taxon>
        <taxon>Ascomycota</taxon>
        <taxon>Saccharomycotina</taxon>
        <taxon>Pichiomycetes</taxon>
        <taxon>Pichiales</taxon>
        <taxon>Pichiaceae</taxon>
        <taxon>Ogataea</taxon>
        <taxon>Ogataea/Candida clade</taxon>
    </lineage>
</organism>
<dbReference type="InterPro" id="IPR036373">
    <property type="entry name" value="Ribosomal_bL17_sf"/>
</dbReference>
<dbReference type="Gene3D" id="3.90.1030.10">
    <property type="entry name" value="Ribosomal protein L17"/>
    <property type="match status" value="1"/>
</dbReference>
<reference evidence="6" key="1">
    <citation type="submission" date="2016-04" db="EMBL/GenBank/DDBJ databases">
        <title>Comparative genomics of biotechnologically important yeasts.</title>
        <authorList>
            <consortium name="DOE Joint Genome Institute"/>
            <person name="Riley R."/>
            <person name="Haridas S."/>
            <person name="Wolfe K.H."/>
            <person name="Lopes M.R."/>
            <person name="Hittinger C.T."/>
            <person name="Goker M."/>
            <person name="Salamov A."/>
            <person name="Wisecaver J."/>
            <person name="Long T.M."/>
            <person name="Aerts A.L."/>
            <person name="Barry K."/>
            <person name="Choi C."/>
            <person name="Clum A."/>
            <person name="Coughlan A.Y."/>
            <person name="Deshpande S."/>
            <person name="Douglass A.P."/>
            <person name="Hanson S.J."/>
            <person name="Klenk H.-P."/>
            <person name="Labutti K."/>
            <person name="Lapidus A."/>
            <person name="Lindquist E."/>
            <person name="Lipzen A."/>
            <person name="Meier-Kolthoff J.P."/>
            <person name="Ohm R.A."/>
            <person name="Otillar R.P."/>
            <person name="Pangilinan J."/>
            <person name="Peng Y."/>
            <person name="Rokas A."/>
            <person name="Rosa C.A."/>
            <person name="Scheuner C."/>
            <person name="Sibirny A.A."/>
            <person name="Slot J.C."/>
            <person name="Stielow J.B."/>
            <person name="Sun H."/>
            <person name="Kurtzman C.P."/>
            <person name="Blackwell M."/>
            <person name="Grigoriev I.V."/>
            <person name="Jeffries T.W."/>
        </authorList>
    </citation>
    <scope>NUCLEOTIDE SEQUENCE [LARGE SCALE GENOMIC DNA]</scope>
    <source>
        <strain evidence="6">NRRL YB-2248</strain>
    </source>
</reference>
<evidence type="ECO:0000256" key="1">
    <source>
        <dbReference type="ARBA" id="ARBA00008777"/>
    </source>
</evidence>
<evidence type="ECO:0000256" key="3">
    <source>
        <dbReference type="ARBA" id="ARBA00023274"/>
    </source>
</evidence>
<name>A0A1E4T1P5_9ASCO</name>
<evidence type="ECO:0000313" key="6">
    <source>
        <dbReference type="Proteomes" id="UP000094801"/>
    </source>
</evidence>
<dbReference type="GO" id="GO:0006412">
    <property type="term" value="P:translation"/>
    <property type="evidence" value="ECO:0007669"/>
    <property type="project" value="InterPro"/>
</dbReference>
<dbReference type="GO" id="GO:0005762">
    <property type="term" value="C:mitochondrial large ribosomal subunit"/>
    <property type="evidence" value="ECO:0007669"/>
    <property type="project" value="TreeGrafter"/>
</dbReference>
<keyword evidence="6" id="KW-1185">Reference proteome</keyword>
<evidence type="ECO:0008006" key="7">
    <source>
        <dbReference type="Google" id="ProtNLM"/>
    </source>
</evidence>
<keyword evidence="2 4" id="KW-0689">Ribosomal protein</keyword>
<evidence type="ECO:0000256" key="2">
    <source>
        <dbReference type="ARBA" id="ARBA00022980"/>
    </source>
</evidence>
<gene>
    <name evidence="5" type="ORF">CANARDRAFT_27782</name>
</gene>
<keyword evidence="3 4" id="KW-0687">Ribonucleoprotein</keyword>
<dbReference type="AlphaFoldDB" id="A0A1E4T1P5"/>
<dbReference type="GO" id="GO:0003735">
    <property type="term" value="F:structural constituent of ribosome"/>
    <property type="evidence" value="ECO:0007669"/>
    <property type="project" value="InterPro"/>
</dbReference>